<accession>A0A443RXF9</accession>
<evidence type="ECO:0000259" key="6">
    <source>
        <dbReference type="PROSITE" id="PS50850"/>
    </source>
</evidence>
<dbReference type="OrthoDB" id="6512568at2759"/>
<keyword evidence="2 5" id="KW-0812">Transmembrane</keyword>
<dbReference type="Gene3D" id="1.20.1250.20">
    <property type="entry name" value="MFS general substrate transporter like domains"/>
    <property type="match status" value="1"/>
</dbReference>
<feature type="transmembrane region" description="Helical" evidence="5">
    <location>
        <begin position="166"/>
        <end position="189"/>
    </location>
</feature>
<evidence type="ECO:0000313" key="7">
    <source>
        <dbReference type="EMBL" id="RWS20053.1"/>
    </source>
</evidence>
<dbReference type="Proteomes" id="UP000288716">
    <property type="component" value="Unassembled WGS sequence"/>
</dbReference>
<gene>
    <name evidence="7" type="ORF">B4U80_14330</name>
</gene>
<dbReference type="EMBL" id="NCKV01020417">
    <property type="protein sequence ID" value="RWS20053.1"/>
    <property type="molecule type" value="Genomic_DNA"/>
</dbReference>
<name>A0A443RXF9_9ACAR</name>
<dbReference type="Pfam" id="PF07690">
    <property type="entry name" value="MFS_1"/>
    <property type="match status" value="1"/>
</dbReference>
<organism evidence="7 8">
    <name type="scientific">Leptotrombidium deliense</name>
    <dbReference type="NCBI Taxonomy" id="299467"/>
    <lineage>
        <taxon>Eukaryota</taxon>
        <taxon>Metazoa</taxon>
        <taxon>Ecdysozoa</taxon>
        <taxon>Arthropoda</taxon>
        <taxon>Chelicerata</taxon>
        <taxon>Arachnida</taxon>
        <taxon>Acari</taxon>
        <taxon>Acariformes</taxon>
        <taxon>Trombidiformes</taxon>
        <taxon>Prostigmata</taxon>
        <taxon>Anystina</taxon>
        <taxon>Parasitengona</taxon>
        <taxon>Trombiculoidea</taxon>
        <taxon>Trombiculidae</taxon>
        <taxon>Leptotrombidium</taxon>
    </lineage>
</organism>
<dbReference type="InterPro" id="IPR020846">
    <property type="entry name" value="MFS_dom"/>
</dbReference>
<comment type="subcellular location">
    <subcellularLocation>
        <location evidence="1">Membrane</location>
        <topology evidence="1">Multi-pass membrane protein</topology>
    </subcellularLocation>
</comment>
<keyword evidence="3 5" id="KW-1133">Transmembrane helix</keyword>
<dbReference type="InterPro" id="IPR011701">
    <property type="entry name" value="MFS"/>
</dbReference>
<feature type="transmembrane region" description="Helical" evidence="5">
    <location>
        <begin position="107"/>
        <end position="126"/>
    </location>
</feature>
<comment type="caution">
    <text evidence="7">The sequence shown here is derived from an EMBL/GenBank/DDBJ whole genome shotgun (WGS) entry which is preliminary data.</text>
</comment>
<dbReference type="GO" id="GO:0016020">
    <property type="term" value="C:membrane"/>
    <property type="evidence" value="ECO:0007669"/>
    <property type="project" value="UniProtKB-SubCell"/>
</dbReference>
<dbReference type="VEuPathDB" id="VectorBase:LDEU011987"/>
<feature type="non-terminal residue" evidence="7">
    <location>
        <position position="202"/>
    </location>
</feature>
<proteinExistence type="predicted"/>
<evidence type="ECO:0000256" key="3">
    <source>
        <dbReference type="ARBA" id="ARBA00022989"/>
    </source>
</evidence>
<dbReference type="PANTHER" id="PTHR24064">
    <property type="entry name" value="SOLUTE CARRIER FAMILY 22 MEMBER"/>
    <property type="match status" value="1"/>
</dbReference>
<dbReference type="SUPFAM" id="SSF103473">
    <property type="entry name" value="MFS general substrate transporter"/>
    <property type="match status" value="1"/>
</dbReference>
<sequence>MTFSNETDVDSHFLPKKTDGTEFDNCLMFDRSTVNTVNSSSLNETITIKCTNGWKYDYNLVLETIVSENDWVCDEQWKALFAHSLFSIGMAFGSMSVGILSDIIGRVRTIAIFFTIAGISGTLTTFSVHNYVLFAACRIVLGFSAPIIAVPTVLLAEVVGTEKRFIALLGFFLAFSTFNGLSPWIAYLIGNWRLFNLVTSLL</sequence>
<feature type="transmembrane region" description="Helical" evidence="5">
    <location>
        <begin position="132"/>
        <end position="154"/>
    </location>
</feature>
<dbReference type="GO" id="GO:0022857">
    <property type="term" value="F:transmembrane transporter activity"/>
    <property type="evidence" value="ECO:0007669"/>
    <property type="project" value="InterPro"/>
</dbReference>
<evidence type="ECO:0000256" key="1">
    <source>
        <dbReference type="ARBA" id="ARBA00004141"/>
    </source>
</evidence>
<keyword evidence="8" id="KW-1185">Reference proteome</keyword>
<reference evidence="7 8" key="1">
    <citation type="journal article" date="2018" name="Gigascience">
        <title>Genomes of trombidid mites reveal novel predicted allergens and laterally-transferred genes associated with secondary metabolism.</title>
        <authorList>
            <person name="Dong X."/>
            <person name="Chaisiri K."/>
            <person name="Xia D."/>
            <person name="Armstrong S.D."/>
            <person name="Fang Y."/>
            <person name="Donnelly M.J."/>
            <person name="Kadowaki T."/>
            <person name="McGarry J.W."/>
            <person name="Darby A.C."/>
            <person name="Makepeace B.L."/>
        </authorList>
    </citation>
    <scope>NUCLEOTIDE SEQUENCE [LARGE SCALE GENOMIC DNA]</scope>
    <source>
        <strain evidence="7">UoL-UT</strain>
    </source>
</reference>
<evidence type="ECO:0000256" key="5">
    <source>
        <dbReference type="SAM" id="Phobius"/>
    </source>
</evidence>
<feature type="transmembrane region" description="Helical" evidence="5">
    <location>
        <begin position="80"/>
        <end position="100"/>
    </location>
</feature>
<dbReference type="PROSITE" id="PS50850">
    <property type="entry name" value="MFS"/>
    <property type="match status" value="1"/>
</dbReference>
<dbReference type="InterPro" id="IPR036259">
    <property type="entry name" value="MFS_trans_sf"/>
</dbReference>
<evidence type="ECO:0000313" key="8">
    <source>
        <dbReference type="Proteomes" id="UP000288716"/>
    </source>
</evidence>
<feature type="domain" description="Major facilitator superfamily (MFS) profile" evidence="6">
    <location>
        <begin position="33"/>
        <end position="202"/>
    </location>
</feature>
<evidence type="ECO:0000256" key="4">
    <source>
        <dbReference type="ARBA" id="ARBA00023136"/>
    </source>
</evidence>
<keyword evidence="4 5" id="KW-0472">Membrane</keyword>
<protein>
    <submittedName>
        <fullName evidence="7">Organic cation/carnitine transporter-like protein</fullName>
    </submittedName>
</protein>
<evidence type="ECO:0000256" key="2">
    <source>
        <dbReference type="ARBA" id="ARBA00022692"/>
    </source>
</evidence>
<dbReference type="AlphaFoldDB" id="A0A443RXF9"/>
<dbReference type="STRING" id="299467.A0A443RXF9"/>